<accession>A0A0A9APH0</accession>
<sequence>MSCITLLSNFDEHIFQRCIRQAPGKDVQPALCMLHGLKHLRDPQPLLRHLELLRPSDAVSPVHSWGD</sequence>
<evidence type="ECO:0000313" key="1">
    <source>
        <dbReference type="EMBL" id="JAD53021.1"/>
    </source>
</evidence>
<reference evidence="1" key="1">
    <citation type="submission" date="2014-09" db="EMBL/GenBank/DDBJ databases">
        <authorList>
            <person name="Magalhaes I.L.F."/>
            <person name="Oliveira U."/>
            <person name="Santos F.R."/>
            <person name="Vidigal T.H.D.A."/>
            <person name="Brescovit A.D."/>
            <person name="Santos A.J."/>
        </authorList>
    </citation>
    <scope>NUCLEOTIDE SEQUENCE</scope>
    <source>
        <tissue evidence="1">Shoot tissue taken approximately 20 cm above the soil surface</tissue>
    </source>
</reference>
<dbReference type="AlphaFoldDB" id="A0A0A9APH0"/>
<protein>
    <submittedName>
        <fullName evidence="1">Uncharacterized protein</fullName>
    </submittedName>
</protein>
<organism evidence="1">
    <name type="scientific">Arundo donax</name>
    <name type="common">Giant reed</name>
    <name type="synonym">Donax arundinaceus</name>
    <dbReference type="NCBI Taxonomy" id="35708"/>
    <lineage>
        <taxon>Eukaryota</taxon>
        <taxon>Viridiplantae</taxon>
        <taxon>Streptophyta</taxon>
        <taxon>Embryophyta</taxon>
        <taxon>Tracheophyta</taxon>
        <taxon>Spermatophyta</taxon>
        <taxon>Magnoliopsida</taxon>
        <taxon>Liliopsida</taxon>
        <taxon>Poales</taxon>
        <taxon>Poaceae</taxon>
        <taxon>PACMAD clade</taxon>
        <taxon>Arundinoideae</taxon>
        <taxon>Arundineae</taxon>
        <taxon>Arundo</taxon>
    </lineage>
</organism>
<reference evidence="1" key="2">
    <citation type="journal article" date="2015" name="Data Brief">
        <title>Shoot transcriptome of the giant reed, Arundo donax.</title>
        <authorList>
            <person name="Barrero R.A."/>
            <person name="Guerrero F.D."/>
            <person name="Moolhuijzen P."/>
            <person name="Goolsby J.A."/>
            <person name="Tidwell J."/>
            <person name="Bellgard S.E."/>
            <person name="Bellgard M.I."/>
        </authorList>
    </citation>
    <scope>NUCLEOTIDE SEQUENCE</scope>
    <source>
        <tissue evidence="1">Shoot tissue taken approximately 20 cm above the soil surface</tissue>
    </source>
</reference>
<dbReference type="EMBL" id="GBRH01244874">
    <property type="protein sequence ID" value="JAD53021.1"/>
    <property type="molecule type" value="Transcribed_RNA"/>
</dbReference>
<name>A0A0A9APH0_ARUDO</name>
<proteinExistence type="predicted"/>